<organism evidence="2 3">
    <name type="scientific">Neohortaea acidophila</name>
    <dbReference type="NCBI Taxonomy" id="245834"/>
    <lineage>
        <taxon>Eukaryota</taxon>
        <taxon>Fungi</taxon>
        <taxon>Dikarya</taxon>
        <taxon>Ascomycota</taxon>
        <taxon>Pezizomycotina</taxon>
        <taxon>Dothideomycetes</taxon>
        <taxon>Dothideomycetidae</taxon>
        <taxon>Mycosphaerellales</taxon>
        <taxon>Teratosphaeriaceae</taxon>
        <taxon>Neohortaea</taxon>
    </lineage>
</organism>
<evidence type="ECO:0000313" key="2">
    <source>
        <dbReference type="EMBL" id="KAF2485169.1"/>
    </source>
</evidence>
<keyword evidence="3" id="KW-1185">Reference proteome</keyword>
<dbReference type="AlphaFoldDB" id="A0A6A6PZK5"/>
<feature type="region of interest" description="Disordered" evidence="1">
    <location>
        <begin position="1"/>
        <end position="35"/>
    </location>
</feature>
<protein>
    <submittedName>
        <fullName evidence="2">Uncharacterized protein</fullName>
    </submittedName>
</protein>
<reference evidence="2" key="1">
    <citation type="journal article" date="2020" name="Stud. Mycol.">
        <title>101 Dothideomycetes genomes: a test case for predicting lifestyles and emergence of pathogens.</title>
        <authorList>
            <person name="Haridas S."/>
            <person name="Albert R."/>
            <person name="Binder M."/>
            <person name="Bloem J."/>
            <person name="Labutti K."/>
            <person name="Salamov A."/>
            <person name="Andreopoulos B."/>
            <person name="Baker S."/>
            <person name="Barry K."/>
            <person name="Bills G."/>
            <person name="Bluhm B."/>
            <person name="Cannon C."/>
            <person name="Castanera R."/>
            <person name="Culley D."/>
            <person name="Daum C."/>
            <person name="Ezra D."/>
            <person name="Gonzalez J."/>
            <person name="Henrissat B."/>
            <person name="Kuo A."/>
            <person name="Liang C."/>
            <person name="Lipzen A."/>
            <person name="Lutzoni F."/>
            <person name="Magnuson J."/>
            <person name="Mondo S."/>
            <person name="Nolan M."/>
            <person name="Ohm R."/>
            <person name="Pangilinan J."/>
            <person name="Park H.-J."/>
            <person name="Ramirez L."/>
            <person name="Alfaro M."/>
            <person name="Sun H."/>
            <person name="Tritt A."/>
            <person name="Yoshinaga Y."/>
            <person name="Zwiers L.-H."/>
            <person name="Turgeon B."/>
            <person name="Goodwin S."/>
            <person name="Spatafora J."/>
            <person name="Crous P."/>
            <person name="Grigoriev I."/>
        </authorList>
    </citation>
    <scope>NUCLEOTIDE SEQUENCE</scope>
    <source>
        <strain evidence="2">CBS 113389</strain>
    </source>
</reference>
<feature type="region of interest" description="Disordered" evidence="1">
    <location>
        <begin position="136"/>
        <end position="183"/>
    </location>
</feature>
<proteinExistence type="predicted"/>
<dbReference type="RefSeq" id="XP_033591738.1">
    <property type="nucleotide sequence ID" value="XM_033732933.1"/>
</dbReference>
<accession>A0A6A6PZK5</accession>
<dbReference type="Proteomes" id="UP000799767">
    <property type="component" value="Unassembled WGS sequence"/>
</dbReference>
<sequence>MARSKSKVTKITKTKVTKAKKTNTPTAQSQGNKGTKVALVARGWTDIPRPDEEGDWEAALEACKQPRKERNRLAPYFFSCRGVLYSNVIRPMLNWRDEAGRLKITKEQAKGIWSTSRGKYEAFVADDTGVGLVAKKRGNEGRSTVQTAQKPVRKSDGRFESWPQAKEGRQAKATNLVPQRKTE</sequence>
<dbReference type="EMBL" id="MU001633">
    <property type="protein sequence ID" value="KAF2485169.1"/>
    <property type="molecule type" value="Genomic_DNA"/>
</dbReference>
<name>A0A6A6PZK5_9PEZI</name>
<gene>
    <name evidence="2" type="ORF">BDY17DRAFT_293046</name>
</gene>
<dbReference type="GeneID" id="54473935"/>
<evidence type="ECO:0000313" key="3">
    <source>
        <dbReference type="Proteomes" id="UP000799767"/>
    </source>
</evidence>
<evidence type="ECO:0000256" key="1">
    <source>
        <dbReference type="SAM" id="MobiDB-lite"/>
    </source>
</evidence>
<feature type="compositionally biased region" description="Basic residues" evidence="1">
    <location>
        <begin position="1"/>
        <end position="21"/>
    </location>
</feature>